<dbReference type="EMBL" id="JAERWL010000009">
    <property type="protein sequence ID" value="MBM9477130.1"/>
    <property type="molecule type" value="Genomic_DNA"/>
</dbReference>
<comment type="caution">
    <text evidence="1">The sequence shown here is derived from an EMBL/GenBank/DDBJ whole genome shotgun (WGS) entry which is preliminary data.</text>
</comment>
<evidence type="ECO:0000313" key="2">
    <source>
        <dbReference type="Proteomes" id="UP000663801"/>
    </source>
</evidence>
<protein>
    <submittedName>
        <fullName evidence="1">Peroxide stress protein YaaA</fullName>
    </submittedName>
</protein>
<dbReference type="AlphaFoldDB" id="A0A938YQJ6"/>
<sequence length="243" mass="25104">MFVLLPPSETKAVGGRAGMPTIVGFPALDPARRLLLDALATLSADLPAARSALGVTAAKDAEITANAALATAPTLPALHRYTGVLYDALDITSLGKASWQRAQDRILIGSALFGLVRAADRIPAYRLSAGSHLPGLPRLAAFWRPQLAPVLAGLSEPVLDLRSGAYAAFAPVPGAITVRVPTENAAGARSVVSHFSKATKGLLARALVDSRAGIADTAGVVRVARRAGLRVEKTGPLTLDVIT</sequence>
<dbReference type="PANTHER" id="PTHR30283:SF4">
    <property type="entry name" value="PEROXIDE STRESS RESISTANCE PROTEIN YAAA"/>
    <property type="match status" value="1"/>
</dbReference>
<accession>A0A938YQJ6</accession>
<organism evidence="1 2">
    <name type="scientific">Nakamurella flavida</name>
    <dbReference type="NCBI Taxonomy" id="363630"/>
    <lineage>
        <taxon>Bacteria</taxon>
        <taxon>Bacillati</taxon>
        <taxon>Actinomycetota</taxon>
        <taxon>Actinomycetes</taxon>
        <taxon>Nakamurellales</taxon>
        <taxon>Nakamurellaceae</taxon>
        <taxon>Nakamurella</taxon>
    </lineage>
</organism>
<gene>
    <name evidence="1" type="ORF">JL107_11785</name>
</gene>
<dbReference type="GO" id="GO:0005829">
    <property type="term" value="C:cytosol"/>
    <property type="evidence" value="ECO:0007669"/>
    <property type="project" value="TreeGrafter"/>
</dbReference>
<dbReference type="GO" id="GO:0033194">
    <property type="term" value="P:response to hydroperoxide"/>
    <property type="evidence" value="ECO:0007669"/>
    <property type="project" value="TreeGrafter"/>
</dbReference>
<keyword evidence="2" id="KW-1185">Reference proteome</keyword>
<proteinExistence type="predicted"/>
<dbReference type="PANTHER" id="PTHR30283">
    <property type="entry name" value="PEROXIDE STRESS RESPONSE PROTEIN YAAA"/>
    <property type="match status" value="1"/>
</dbReference>
<dbReference type="InterPro" id="IPR005583">
    <property type="entry name" value="YaaA"/>
</dbReference>
<name>A0A938YQJ6_9ACTN</name>
<reference evidence="1" key="1">
    <citation type="submission" date="2021-01" db="EMBL/GenBank/DDBJ databases">
        <title>KCTC 19127 draft genome.</title>
        <authorList>
            <person name="An D."/>
        </authorList>
    </citation>
    <scope>NUCLEOTIDE SEQUENCE</scope>
    <source>
        <strain evidence="1">KCTC 19127</strain>
    </source>
</reference>
<dbReference type="Proteomes" id="UP000663801">
    <property type="component" value="Unassembled WGS sequence"/>
</dbReference>
<evidence type="ECO:0000313" key="1">
    <source>
        <dbReference type="EMBL" id="MBM9477130.1"/>
    </source>
</evidence>
<dbReference type="Pfam" id="PF03883">
    <property type="entry name" value="H2O2_YaaD"/>
    <property type="match status" value="1"/>
</dbReference>
<dbReference type="RefSeq" id="WP_205257222.1">
    <property type="nucleotide sequence ID" value="NZ_BAAAPV010000001.1"/>
</dbReference>